<name>W1P2Q2_AMBTC</name>
<evidence type="ECO:0000313" key="4">
    <source>
        <dbReference type="EMBL" id="ERN01934.1"/>
    </source>
</evidence>
<evidence type="ECO:0000313" key="5">
    <source>
        <dbReference type="Proteomes" id="UP000017836"/>
    </source>
</evidence>
<dbReference type="GO" id="GO:0009507">
    <property type="term" value="C:chloroplast"/>
    <property type="evidence" value="ECO:0000318"/>
    <property type="project" value="GO_Central"/>
</dbReference>
<dbReference type="PANTHER" id="PTHR13068">
    <property type="entry name" value="CGI-12 PROTEIN-RELATED"/>
    <property type="match status" value="1"/>
</dbReference>
<dbReference type="InterPro" id="IPR003690">
    <property type="entry name" value="MTERF"/>
</dbReference>
<dbReference type="GO" id="GO:0009735">
    <property type="term" value="P:response to cytokinin"/>
    <property type="evidence" value="ECO:0007669"/>
    <property type="project" value="EnsemblPlants"/>
</dbReference>
<protein>
    <submittedName>
        <fullName evidence="4">Uncharacterized protein</fullName>
    </submittedName>
</protein>
<dbReference type="GO" id="GO:0006353">
    <property type="term" value="P:DNA-templated transcription termination"/>
    <property type="evidence" value="ECO:0007669"/>
    <property type="project" value="UniProtKB-KW"/>
</dbReference>
<dbReference type="InterPro" id="IPR038538">
    <property type="entry name" value="MTERF_sf"/>
</dbReference>
<dbReference type="Gene3D" id="1.25.70.10">
    <property type="entry name" value="Transcription termination factor 3, mitochondrial"/>
    <property type="match status" value="1"/>
</dbReference>
<dbReference type="Proteomes" id="UP000017836">
    <property type="component" value="Unassembled WGS sequence"/>
</dbReference>
<keyword evidence="5" id="KW-1185">Reference proteome</keyword>
<dbReference type="Pfam" id="PF02536">
    <property type="entry name" value="mTERF"/>
    <property type="match status" value="1"/>
</dbReference>
<dbReference type="FunFam" id="1.25.70.10:FF:000026">
    <property type="entry name" value="Mitochondrial transcription termination factor family protein"/>
    <property type="match status" value="1"/>
</dbReference>
<dbReference type="GO" id="GO:0009733">
    <property type="term" value="P:response to auxin"/>
    <property type="evidence" value="ECO:0007669"/>
    <property type="project" value="EnsemblPlants"/>
</dbReference>
<dbReference type="SMART" id="SM00733">
    <property type="entry name" value="Mterf"/>
    <property type="match status" value="6"/>
</dbReference>
<comment type="similarity">
    <text evidence="1">Belongs to the mTERF family.</text>
</comment>
<dbReference type="HOGENOM" id="CLU_055924_0_0_1"/>
<organism evidence="4 5">
    <name type="scientific">Amborella trichopoda</name>
    <dbReference type="NCBI Taxonomy" id="13333"/>
    <lineage>
        <taxon>Eukaryota</taxon>
        <taxon>Viridiplantae</taxon>
        <taxon>Streptophyta</taxon>
        <taxon>Embryophyta</taxon>
        <taxon>Tracheophyta</taxon>
        <taxon>Spermatophyta</taxon>
        <taxon>Magnoliopsida</taxon>
        <taxon>Amborellales</taxon>
        <taxon>Amborellaceae</taxon>
        <taxon>Amborella</taxon>
    </lineage>
</organism>
<sequence>MCIEILKNYGCTEIDVSKILDRHPSLLKAKIPFLESKLQILQRLGLPVSDLVKILACRAKFLAVKVKEGLDHRIQYLENLFGSKETLLRALLQNPSLLNYDVDQKLKPCIAMYENMGISRPDLVSLIITRPMIMLHSSLTPEKLDYLKKSGLSKESKMYKYVLSLLAVSRIETVRLKIANFEKFGFSMEEVMGLIGKSPYVLTLSVDKVQRNMTYVVATMKLPAKLIMDNPVLVHANLERVIRPRFILLKKIKAMRLMPQIEGPMMLTALRMTEKRFLQAFVNCHAEDVAQDLLDAYRMAKGLKRLAEASKLPDHKGLLF</sequence>
<proteinExistence type="inferred from homology"/>
<gene>
    <name evidence="4" type="ORF">AMTR_s00045p00036230</name>
</gene>
<keyword evidence="2" id="KW-0805">Transcription regulation</keyword>
<dbReference type="GO" id="GO:0009739">
    <property type="term" value="P:response to gibberellin"/>
    <property type="evidence" value="ECO:0007669"/>
    <property type="project" value="EnsemblPlants"/>
</dbReference>
<accession>W1P2Q2</accession>
<dbReference type="GO" id="GO:0009737">
    <property type="term" value="P:response to abscisic acid"/>
    <property type="evidence" value="ECO:0007669"/>
    <property type="project" value="EnsemblPlants"/>
</dbReference>
<keyword evidence="3" id="KW-0809">Transit peptide</keyword>
<dbReference type="eggNOG" id="KOG1267">
    <property type="taxonomic scope" value="Eukaryota"/>
</dbReference>
<evidence type="ECO:0000256" key="2">
    <source>
        <dbReference type="ARBA" id="ARBA00022472"/>
    </source>
</evidence>
<dbReference type="OMA" id="VLRKWGC"/>
<evidence type="ECO:0000256" key="3">
    <source>
        <dbReference type="ARBA" id="ARBA00022946"/>
    </source>
</evidence>
<dbReference type="GO" id="GO:0009658">
    <property type="term" value="P:chloroplast organization"/>
    <property type="evidence" value="ECO:0000318"/>
    <property type="project" value="GO_Central"/>
</dbReference>
<dbReference type="PANTHER" id="PTHR13068:SF223">
    <property type="entry name" value="MITOCHONDRIAL TRANSCRIPTION TERMINATION FACTOR FAMILY PROTEIN"/>
    <property type="match status" value="1"/>
</dbReference>
<dbReference type="AlphaFoldDB" id="W1P2Q2"/>
<keyword evidence="2" id="KW-0804">Transcription</keyword>
<reference evidence="5" key="1">
    <citation type="journal article" date="2013" name="Science">
        <title>The Amborella genome and the evolution of flowering plants.</title>
        <authorList>
            <consortium name="Amborella Genome Project"/>
        </authorList>
    </citation>
    <scope>NUCLEOTIDE SEQUENCE [LARGE SCALE GENOMIC DNA]</scope>
</reference>
<dbReference type="EMBL" id="KI394661">
    <property type="protein sequence ID" value="ERN01934.1"/>
    <property type="molecule type" value="Genomic_DNA"/>
</dbReference>
<dbReference type="GO" id="GO:0003676">
    <property type="term" value="F:nucleic acid binding"/>
    <property type="evidence" value="ECO:0007669"/>
    <property type="project" value="InterPro"/>
</dbReference>
<dbReference type="Gramene" id="ERN01934">
    <property type="protein sequence ID" value="ERN01934"/>
    <property type="gene ID" value="AMTR_s00045p00036230"/>
</dbReference>
<keyword evidence="2" id="KW-0806">Transcription termination</keyword>
<evidence type="ECO:0000256" key="1">
    <source>
        <dbReference type="ARBA" id="ARBA00007692"/>
    </source>
</evidence>